<feature type="region of interest" description="Disordered" evidence="1">
    <location>
        <begin position="364"/>
        <end position="395"/>
    </location>
</feature>
<dbReference type="STRING" id="97972.A0A2V1D6Q3"/>
<feature type="region of interest" description="Disordered" evidence="1">
    <location>
        <begin position="208"/>
        <end position="280"/>
    </location>
</feature>
<dbReference type="OrthoDB" id="342264at2759"/>
<feature type="compositionally biased region" description="Low complexity" evidence="1">
    <location>
        <begin position="692"/>
        <end position="711"/>
    </location>
</feature>
<gene>
    <name evidence="3" type="ORF">DM02DRAFT_732938</name>
</gene>
<dbReference type="SMART" id="SM00292">
    <property type="entry name" value="BRCT"/>
    <property type="match status" value="1"/>
</dbReference>
<feature type="region of interest" description="Disordered" evidence="1">
    <location>
        <begin position="649"/>
        <end position="677"/>
    </location>
</feature>
<feature type="domain" description="BRCT" evidence="2">
    <location>
        <begin position="1"/>
        <end position="94"/>
    </location>
</feature>
<dbReference type="InterPro" id="IPR001357">
    <property type="entry name" value="BRCT_dom"/>
</dbReference>
<organism evidence="3 4">
    <name type="scientific">Periconia macrospinosa</name>
    <dbReference type="NCBI Taxonomy" id="97972"/>
    <lineage>
        <taxon>Eukaryota</taxon>
        <taxon>Fungi</taxon>
        <taxon>Dikarya</taxon>
        <taxon>Ascomycota</taxon>
        <taxon>Pezizomycotina</taxon>
        <taxon>Dothideomycetes</taxon>
        <taxon>Pleosporomycetidae</taxon>
        <taxon>Pleosporales</taxon>
        <taxon>Massarineae</taxon>
        <taxon>Periconiaceae</taxon>
        <taxon>Periconia</taxon>
    </lineage>
</organism>
<feature type="compositionally biased region" description="Gly residues" evidence="1">
    <location>
        <begin position="712"/>
        <end position="721"/>
    </location>
</feature>
<dbReference type="Gene3D" id="3.40.50.10190">
    <property type="entry name" value="BRCT domain"/>
    <property type="match status" value="1"/>
</dbReference>
<feature type="compositionally biased region" description="Basic and acidic residues" evidence="1">
    <location>
        <begin position="157"/>
        <end position="173"/>
    </location>
</feature>
<dbReference type="InterPro" id="IPR036420">
    <property type="entry name" value="BRCT_dom_sf"/>
</dbReference>
<reference evidence="3 4" key="1">
    <citation type="journal article" date="2018" name="Sci. Rep.">
        <title>Comparative genomics provides insights into the lifestyle and reveals functional heterogeneity of dark septate endophytic fungi.</title>
        <authorList>
            <person name="Knapp D.G."/>
            <person name="Nemeth J.B."/>
            <person name="Barry K."/>
            <person name="Hainaut M."/>
            <person name="Henrissat B."/>
            <person name="Johnson J."/>
            <person name="Kuo A."/>
            <person name="Lim J.H.P."/>
            <person name="Lipzen A."/>
            <person name="Nolan M."/>
            <person name="Ohm R.A."/>
            <person name="Tamas L."/>
            <person name="Grigoriev I.V."/>
            <person name="Spatafora J.W."/>
            <person name="Nagy L.G."/>
            <person name="Kovacs G.M."/>
        </authorList>
    </citation>
    <scope>NUCLEOTIDE SEQUENCE [LARGE SCALE GENOMIC DNA]</scope>
    <source>
        <strain evidence="3 4">DSE2036</strain>
    </source>
</reference>
<feature type="compositionally biased region" description="Polar residues" evidence="1">
    <location>
        <begin position="208"/>
        <end position="230"/>
    </location>
</feature>
<feature type="region of interest" description="Disordered" evidence="1">
    <location>
        <begin position="624"/>
        <end position="643"/>
    </location>
</feature>
<evidence type="ECO:0000313" key="3">
    <source>
        <dbReference type="EMBL" id="PVH93742.1"/>
    </source>
</evidence>
<keyword evidence="4" id="KW-1185">Reference proteome</keyword>
<name>A0A2V1D6Q3_9PLEO</name>
<feature type="compositionally biased region" description="Polar residues" evidence="1">
    <location>
        <begin position="364"/>
        <end position="375"/>
    </location>
</feature>
<feature type="compositionally biased region" description="Pro residues" evidence="1">
    <location>
        <begin position="468"/>
        <end position="485"/>
    </location>
</feature>
<dbReference type="Proteomes" id="UP000244855">
    <property type="component" value="Unassembled WGS sequence"/>
</dbReference>
<feature type="region of interest" description="Disordered" evidence="1">
    <location>
        <begin position="157"/>
        <end position="196"/>
    </location>
</feature>
<dbReference type="EMBL" id="KZ805571">
    <property type="protein sequence ID" value="PVH93742.1"/>
    <property type="molecule type" value="Genomic_DNA"/>
</dbReference>
<feature type="compositionally biased region" description="Polar residues" evidence="1">
    <location>
        <begin position="253"/>
        <end position="262"/>
    </location>
</feature>
<feature type="compositionally biased region" description="Low complexity" evidence="1">
    <location>
        <begin position="378"/>
        <end position="395"/>
    </location>
</feature>
<accession>A0A2V1D6Q3</accession>
<feature type="region of interest" description="Disordered" evidence="1">
    <location>
        <begin position="692"/>
        <end position="764"/>
    </location>
</feature>
<sequence length="764" mass="82862">MGNSLKGLVITATGDLGPGKGPDQLRKWVDANGGRWVPRVQKGITHLVTEKEAWKKNSEAVQQAKKLGVYIVSFDWLEDSLQKGRKVAEKKYTWEHIRMQRRMSKAIKRHGVEHDTKKFNEGCAKALEDIGSGMSSTKPSRARNCGFFASSMDYLQEKREEREKAEKEKREAKAAAAQATNPTEDTTATPPSTTIRDPGLEILRQAVQASSSSLPNHNALQAQRKTTSKLAGSRISKPTPSKKKIVPAPKKASLSSQPPSNLTPSTTATTPPSTTSTARTKNKLTDLYHAYMDSTGFIYDLEFVRRNPILNTFAKYDLRLYESNTVPHVYCTFVRYTPPSHAREMKISSAANIVVEESGRVQNKRSLSSSTSNFVPATGTTTNNADTSTNETTPTMTPAEAQRAHLDAIIAPAHLSPSQASPPPPDAPFKILLAPANSTYEAAFHAFRHAFREITLLTWEERREDPCVSPPTTPSLLSPLPPPNAQGPSSSQQPPTPTPTPTHFSTQRLRAQAFNIEPFLWNNRPVPGAPYGVFPALPSYPTAPTTPSSTSPPTTPTTTYPLLPAVKTPLSSSSGAYGSLQVREAAAVQARIEADEKKEKERVAAIKKEQNRIREKERYRARQPLFNGVNGPPPPSPWRRYTSSVSPMRTATLSPGIRGNGGGGASSPYRPPSAPASPVLCAASARARTMMSPAARSRVSSSQSPVLSLSPGVGGGGGGGAVSRAMSNPPGSPASSPRPRQFPAVFTHFPLKRGMKMWPSQREF</sequence>
<feature type="region of interest" description="Disordered" evidence="1">
    <location>
        <begin position="464"/>
        <end position="504"/>
    </location>
</feature>
<feature type="compositionally biased region" description="Low complexity" evidence="1">
    <location>
        <begin position="263"/>
        <end position="278"/>
    </location>
</feature>
<feature type="compositionally biased region" description="Low complexity" evidence="1">
    <location>
        <begin position="174"/>
        <end position="194"/>
    </location>
</feature>
<proteinExistence type="predicted"/>
<protein>
    <recommendedName>
        <fullName evidence="2">BRCT domain-containing protein</fullName>
    </recommendedName>
</protein>
<feature type="compositionally biased region" description="Low complexity" evidence="1">
    <location>
        <begin position="727"/>
        <end position="739"/>
    </location>
</feature>
<evidence type="ECO:0000256" key="1">
    <source>
        <dbReference type="SAM" id="MobiDB-lite"/>
    </source>
</evidence>
<dbReference type="Pfam" id="PF00533">
    <property type="entry name" value="BRCT"/>
    <property type="match status" value="1"/>
</dbReference>
<dbReference type="PROSITE" id="PS50172">
    <property type="entry name" value="BRCT"/>
    <property type="match status" value="1"/>
</dbReference>
<evidence type="ECO:0000259" key="2">
    <source>
        <dbReference type="PROSITE" id="PS50172"/>
    </source>
</evidence>
<dbReference type="CDD" id="cd00027">
    <property type="entry name" value="BRCT"/>
    <property type="match status" value="1"/>
</dbReference>
<evidence type="ECO:0000313" key="4">
    <source>
        <dbReference type="Proteomes" id="UP000244855"/>
    </source>
</evidence>
<dbReference type="SUPFAM" id="SSF52113">
    <property type="entry name" value="BRCT domain"/>
    <property type="match status" value="1"/>
</dbReference>
<dbReference type="AlphaFoldDB" id="A0A2V1D6Q3"/>